<evidence type="ECO:0000313" key="22">
    <source>
        <dbReference type="Proteomes" id="UP000007800"/>
    </source>
</evidence>
<feature type="coiled-coil region" evidence="19">
    <location>
        <begin position="713"/>
        <end position="740"/>
    </location>
</feature>
<evidence type="ECO:0000256" key="13">
    <source>
        <dbReference type="ARBA" id="ARBA00022842"/>
    </source>
</evidence>
<feature type="coiled-coil region" evidence="19">
    <location>
        <begin position="770"/>
        <end position="1059"/>
    </location>
</feature>
<evidence type="ECO:0000256" key="8">
    <source>
        <dbReference type="ARBA" id="ARBA00022741"/>
    </source>
</evidence>
<evidence type="ECO:0000256" key="3">
    <source>
        <dbReference type="ARBA" id="ARBA00004286"/>
    </source>
</evidence>
<name>C5LH85_PERM5</name>
<dbReference type="NCBIfam" id="TIGR00606">
    <property type="entry name" value="rad50"/>
    <property type="match status" value="1"/>
</dbReference>
<dbReference type="InterPro" id="IPR027417">
    <property type="entry name" value="P-loop_NTPase"/>
</dbReference>
<evidence type="ECO:0000256" key="18">
    <source>
        <dbReference type="ARBA" id="ARBA00049360"/>
    </source>
</evidence>
<reference evidence="21 22" key="1">
    <citation type="submission" date="2008-07" db="EMBL/GenBank/DDBJ databases">
        <authorList>
            <person name="El-Sayed N."/>
            <person name="Caler E."/>
            <person name="Inman J."/>
            <person name="Amedeo P."/>
            <person name="Hass B."/>
            <person name="Wortman J."/>
        </authorList>
    </citation>
    <scope>NUCLEOTIDE SEQUENCE [LARGE SCALE GENOMIC DNA]</scope>
    <source>
        <strain evidence="22">ATCC 50983 / TXsc</strain>
    </source>
</reference>
<keyword evidence="12" id="KW-0067">ATP-binding</keyword>
<dbReference type="OMA" id="FSDYYYR"/>
<accession>C5LH85</accession>
<dbReference type="GO" id="GO:0016887">
    <property type="term" value="F:ATP hydrolysis activity"/>
    <property type="evidence" value="ECO:0007669"/>
    <property type="project" value="InterPro"/>
</dbReference>
<evidence type="ECO:0000256" key="14">
    <source>
        <dbReference type="ARBA" id="ARBA00023054"/>
    </source>
</evidence>
<dbReference type="GO" id="GO:0070192">
    <property type="term" value="P:chromosome organization involved in meiotic cell cycle"/>
    <property type="evidence" value="ECO:0007669"/>
    <property type="project" value="TreeGrafter"/>
</dbReference>
<keyword evidence="9" id="KW-0227">DNA damage</keyword>
<dbReference type="GO" id="GO:0051880">
    <property type="term" value="F:G-quadruplex DNA binding"/>
    <property type="evidence" value="ECO:0007669"/>
    <property type="project" value="TreeGrafter"/>
</dbReference>
<organism evidence="22">
    <name type="scientific">Perkinsus marinus (strain ATCC 50983 / TXsc)</name>
    <dbReference type="NCBI Taxonomy" id="423536"/>
    <lineage>
        <taxon>Eukaryota</taxon>
        <taxon>Sar</taxon>
        <taxon>Alveolata</taxon>
        <taxon>Perkinsozoa</taxon>
        <taxon>Perkinsea</taxon>
        <taxon>Perkinsida</taxon>
        <taxon>Perkinsidae</taxon>
        <taxon>Perkinsus</taxon>
    </lineage>
</organism>
<dbReference type="InterPro" id="IPR038729">
    <property type="entry name" value="Rad50/SbcC_AAA"/>
</dbReference>
<keyword evidence="15" id="KW-0234">DNA repair</keyword>
<dbReference type="SUPFAM" id="SSF52540">
    <property type="entry name" value="P-loop containing nucleoside triphosphate hydrolases"/>
    <property type="match status" value="2"/>
</dbReference>
<dbReference type="GeneID" id="9044490"/>
<evidence type="ECO:0000256" key="4">
    <source>
        <dbReference type="ARBA" id="ARBA00009439"/>
    </source>
</evidence>
<evidence type="ECO:0000256" key="2">
    <source>
        <dbReference type="ARBA" id="ARBA00004123"/>
    </source>
</evidence>
<evidence type="ECO:0000256" key="19">
    <source>
        <dbReference type="SAM" id="Coils"/>
    </source>
</evidence>
<keyword evidence="13" id="KW-0460">Magnesium</keyword>
<dbReference type="GO" id="GO:0046872">
    <property type="term" value="F:metal ion binding"/>
    <property type="evidence" value="ECO:0007669"/>
    <property type="project" value="UniProtKB-KW"/>
</dbReference>
<evidence type="ECO:0000256" key="1">
    <source>
        <dbReference type="ARBA" id="ARBA00001947"/>
    </source>
</evidence>
<dbReference type="GO" id="GO:0005524">
    <property type="term" value="F:ATP binding"/>
    <property type="evidence" value="ECO:0007669"/>
    <property type="project" value="UniProtKB-KW"/>
</dbReference>
<dbReference type="RefSeq" id="XP_002772078.1">
    <property type="nucleotide sequence ID" value="XM_002772032.1"/>
</dbReference>
<comment type="similarity">
    <text evidence="4">Belongs to the SMC family. RAD50 subfamily.</text>
</comment>
<keyword evidence="10" id="KW-0378">Hydrolase</keyword>
<dbReference type="InterPro" id="IPR004584">
    <property type="entry name" value="Rad50_eukaryotes"/>
</dbReference>
<feature type="domain" description="Rad50/SbcC-type AAA" evidence="20">
    <location>
        <begin position="6"/>
        <end position="224"/>
    </location>
</feature>
<proteinExistence type="inferred from homology"/>
<evidence type="ECO:0000259" key="20">
    <source>
        <dbReference type="Pfam" id="PF13476"/>
    </source>
</evidence>
<dbReference type="GO" id="GO:0000722">
    <property type="term" value="P:telomere maintenance via recombination"/>
    <property type="evidence" value="ECO:0007669"/>
    <property type="project" value="UniProtKB-ARBA"/>
</dbReference>
<dbReference type="FunFam" id="3.40.50.300:FF:000593">
    <property type="entry name" value="DNA repair protein RAD50"/>
    <property type="match status" value="1"/>
</dbReference>
<dbReference type="Proteomes" id="UP000007800">
    <property type="component" value="Unassembled WGS sequence"/>
</dbReference>
<feature type="coiled-coil region" evidence="19">
    <location>
        <begin position="419"/>
        <end position="566"/>
    </location>
</feature>
<keyword evidence="22" id="KW-1185">Reference proteome</keyword>
<evidence type="ECO:0000256" key="5">
    <source>
        <dbReference type="ARBA" id="ARBA00017893"/>
    </source>
</evidence>
<evidence type="ECO:0000256" key="11">
    <source>
        <dbReference type="ARBA" id="ARBA00022833"/>
    </source>
</evidence>
<evidence type="ECO:0000256" key="9">
    <source>
        <dbReference type="ARBA" id="ARBA00022763"/>
    </source>
</evidence>
<dbReference type="GO" id="GO:0030870">
    <property type="term" value="C:Mre11 complex"/>
    <property type="evidence" value="ECO:0007669"/>
    <property type="project" value="InterPro"/>
</dbReference>
<keyword evidence="16" id="KW-0539">Nucleus</keyword>
<evidence type="ECO:0000256" key="7">
    <source>
        <dbReference type="ARBA" id="ARBA00022723"/>
    </source>
</evidence>
<dbReference type="GO" id="GO:0007004">
    <property type="term" value="P:telomere maintenance via telomerase"/>
    <property type="evidence" value="ECO:0007669"/>
    <property type="project" value="TreeGrafter"/>
</dbReference>
<comment type="cofactor">
    <cofactor evidence="1">
        <name>Zn(2+)</name>
        <dbReference type="ChEBI" id="CHEBI:29105"/>
    </cofactor>
</comment>
<evidence type="ECO:0000256" key="15">
    <source>
        <dbReference type="ARBA" id="ARBA00023204"/>
    </source>
</evidence>
<evidence type="ECO:0000256" key="16">
    <source>
        <dbReference type="ARBA" id="ARBA00023242"/>
    </source>
</evidence>
<keyword evidence="17" id="KW-0469">Meiosis</keyword>
<evidence type="ECO:0000256" key="10">
    <source>
        <dbReference type="ARBA" id="ARBA00022801"/>
    </source>
</evidence>
<dbReference type="PANTHER" id="PTHR18867">
    <property type="entry name" value="RAD50"/>
    <property type="match status" value="1"/>
</dbReference>
<dbReference type="GO" id="GO:0043047">
    <property type="term" value="F:single-stranded telomeric DNA binding"/>
    <property type="evidence" value="ECO:0007669"/>
    <property type="project" value="TreeGrafter"/>
</dbReference>
<keyword evidence="7" id="KW-0479">Metal-binding</keyword>
<dbReference type="GO" id="GO:0006302">
    <property type="term" value="P:double-strand break repair"/>
    <property type="evidence" value="ECO:0007669"/>
    <property type="project" value="InterPro"/>
</dbReference>
<dbReference type="GO" id="GO:0000794">
    <property type="term" value="C:condensed nuclear chromosome"/>
    <property type="evidence" value="ECO:0007669"/>
    <property type="project" value="TreeGrafter"/>
</dbReference>
<keyword evidence="11" id="KW-0862">Zinc</keyword>
<gene>
    <name evidence="21" type="ORF">Pmar_PMAR017308</name>
</gene>
<feature type="coiled-coil region" evidence="19">
    <location>
        <begin position="607"/>
        <end position="634"/>
    </location>
</feature>
<evidence type="ECO:0000313" key="21">
    <source>
        <dbReference type="EMBL" id="EER03894.1"/>
    </source>
</evidence>
<protein>
    <recommendedName>
        <fullName evidence="5">DNA repair protein RAD50</fullName>
    </recommendedName>
</protein>
<keyword evidence="14 19" id="KW-0175">Coiled coil</keyword>
<dbReference type="EMBL" id="GG682011">
    <property type="protein sequence ID" value="EER03894.1"/>
    <property type="molecule type" value="Genomic_DNA"/>
</dbReference>
<keyword evidence="6" id="KW-0158">Chromosome</keyword>
<sequence>MTTLNKLGIQGIRSFSSERIEAIEFEKPVTLIVGHNGAGKTTVIECLKMATTGVLPPNCDKGHGFVFDPNVAGVPEVKGQIKLMFRSAAAKQVVMSRIFQLTNQRNRAGVLKTTFKQLESLIKVKGENGAPTQTITKKCADMDVLIPQLMGVPKAVLENVIFCHQEDSNWPLADKAALKKKFDDIFGSARYTKALESIEKCRKELMAETKDKKHLLEMLGKDYEGARSLKAQLEILSQEEGRLCDEVEDMNTKIDHAQGELREAVAEDAKMRDAQVKLAEKKVDKKSTFNPLAIMQRLQNDIATLRGSLPEVFEDSLSVLEATLTNELSEEFMTGLRRAVEGSQRALEEGVETLRERNAQTRAMRVDAGEAANAHELMVMRQQELDHKLATLKDRGLVKGDASQDTLLECLQSSIVERVKESRRALEACRTEEERAEQELARRESLCQNQRQVLQSLEFKSSTLERTKANSGQMLSEAKETEREISEVERKIASTSNNAEASARLQEIEQALRKLMIEKGENQRELARALESVQRLNQDSGVATEAEVLSRNVESLRLTMQRIINENPGLDSTSPRDAQQILQRSIDAARAQKNSAGAKQKEAISTRAAASARVELERGQLKDAEDQLSIYQDSCKEFGNVREFYKSAQRRLEENQKEYYLVEAGSELYKSIQARSLKRHKCQLCKRGLSSQGVVDDLNSTVEKFVERVPEMLAARSRMIDEAKKEMEAAEALLPDWAALEKLQSTTIPDVNERVQVAVALLVYERPSQLREAESNLRRIEMEADRSLGRLSAAEKEVVSLSSLQSAAARLAATAHQLETAEKSLRSAESRLQEVSATGSNLVQERRNVDAAQKRMMRLDEEEKSLRDEKDKLVEGHSTSRVENEKLKGKLTSLRERLGRIRDAESEGTRAAEELRKLDEQMDGCREELGRLNEGVETARRKFAEVRNSSREVVESKEQRVREVQQEIDGSRQLVNSISALRDKSQKSSEIQRKFAEAEAAERSATDTVEELRTKRGQCEGELREKERCREEVVQNIKLKSLQRELSEFEQEVETLQQEYGVVDFAGKAKQVEDLRSSVLSLREHKSRIEGKVSQLVDQQRAVSHQLDSSLYKNIDDRHRSALIQHEVSAMATQDLSRYHSALDKALMRYHVSKMMEINRVIRELWQQVYRGRDIDYIAIRSDTEDGAANVTSATRLRSYNYRVVMTCQGVEVDMRGRCSAGQRVLASLIIRLALAESFCCNCGILALDEPTTNLDSTNIEGLADALADLIETRRNSSNFQLLLITHDEEFVRKLVTGPTHPCDYYYRVAKDNEGFSFIRQCNVIDLQ</sequence>
<dbReference type="GO" id="GO:0003691">
    <property type="term" value="F:double-stranded telomeric DNA binding"/>
    <property type="evidence" value="ECO:0007669"/>
    <property type="project" value="TreeGrafter"/>
</dbReference>
<evidence type="ECO:0000256" key="6">
    <source>
        <dbReference type="ARBA" id="ARBA00022454"/>
    </source>
</evidence>
<comment type="subcellular location">
    <subcellularLocation>
        <location evidence="3">Chromosome</location>
    </subcellularLocation>
    <subcellularLocation>
        <location evidence="2">Nucleus</location>
    </subcellularLocation>
</comment>
<comment type="catalytic activity">
    <reaction evidence="18">
        <text>ATP + H2O = ADP + phosphate + H(+)</text>
        <dbReference type="Rhea" id="RHEA:13065"/>
        <dbReference type="ChEBI" id="CHEBI:15377"/>
        <dbReference type="ChEBI" id="CHEBI:15378"/>
        <dbReference type="ChEBI" id="CHEBI:30616"/>
        <dbReference type="ChEBI" id="CHEBI:43474"/>
        <dbReference type="ChEBI" id="CHEBI:456216"/>
    </reaction>
</comment>
<evidence type="ECO:0000256" key="12">
    <source>
        <dbReference type="ARBA" id="ARBA00022840"/>
    </source>
</evidence>
<dbReference type="Pfam" id="PF13476">
    <property type="entry name" value="AAA_23"/>
    <property type="match status" value="1"/>
</dbReference>
<dbReference type="InParanoid" id="C5LH85"/>
<dbReference type="Gene3D" id="3.40.50.300">
    <property type="entry name" value="P-loop containing nucleotide triphosphate hydrolases"/>
    <property type="match status" value="2"/>
</dbReference>
<dbReference type="OrthoDB" id="18797at2759"/>
<keyword evidence="8" id="KW-0547">Nucleotide-binding</keyword>
<evidence type="ECO:0000256" key="17">
    <source>
        <dbReference type="ARBA" id="ARBA00023254"/>
    </source>
</evidence>
<dbReference type="PANTHER" id="PTHR18867:SF12">
    <property type="entry name" value="DNA REPAIR PROTEIN RAD50"/>
    <property type="match status" value="1"/>
</dbReference>